<dbReference type="InterPro" id="IPR001279">
    <property type="entry name" value="Metallo-B-lactamas"/>
</dbReference>
<evidence type="ECO:0000313" key="3">
    <source>
        <dbReference type="Proteomes" id="UP000250088"/>
    </source>
</evidence>
<keyword evidence="2" id="KW-0378">Hydrolase</keyword>
<protein>
    <submittedName>
        <fullName evidence="2">Hydroxyacylglutathione hydrolase</fullName>
    </submittedName>
</protein>
<dbReference type="Gene3D" id="3.60.15.10">
    <property type="entry name" value="Ribonuclease Z/Hydroxyacylglutathione hydrolase-like"/>
    <property type="match status" value="1"/>
</dbReference>
<dbReference type="GO" id="GO:0016787">
    <property type="term" value="F:hydrolase activity"/>
    <property type="evidence" value="ECO:0007669"/>
    <property type="project" value="UniProtKB-KW"/>
</dbReference>
<accession>A0A2Z2HSV8</accession>
<dbReference type="GeneID" id="32894681"/>
<keyword evidence="3" id="KW-1185">Reference proteome</keyword>
<dbReference type="InterPro" id="IPR050855">
    <property type="entry name" value="NDM-1-like"/>
</dbReference>
<dbReference type="Proteomes" id="UP000250088">
    <property type="component" value="Chromosome"/>
</dbReference>
<feature type="domain" description="Metallo-beta-lactamase" evidence="1">
    <location>
        <begin position="29"/>
        <end position="246"/>
    </location>
</feature>
<evidence type="ECO:0000313" key="2">
    <source>
        <dbReference type="EMBL" id="ARS90260.1"/>
    </source>
</evidence>
<dbReference type="KEGG" id="naj:B1756_11350"/>
<gene>
    <name evidence="2" type="ORF">B1756_11350</name>
</gene>
<dbReference type="OrthoDB" id="205181at2157"/>
<organism evidence="2 3">
    <name type="scientific">Natrarchaeobaculum aegyptiacum</name>
    <dbReference type="NCBI Taxonomy" id="745377"/>
    <lineage>
        <taxon>Archaea</taxon>
        <taxon>Methanobacteriati</taxon>
        <taxon>Methanobacteriota</taxon>
        <taxon>Stenosarchaea group</taxon>
        <taxon>Halobacteria</taxon>
        <taxon>Halobacteriales</taxon>
        <taxon>Natrialbaceae</taxon>
        <taxon>Natrarchaeobaculum</taxon>
    </lineage>
</organism>
<dbReference type="AlphaFoldDB" id="A0A2Z2HSV8"/>
<dbReference type="EMBL" id="CP019893">
    <property type="protein sequence ID" value="ARS90260.1"/>
    <property type="molecule type" value="Genomic_DNA"/>
</dbReference>
<proteinExistence type="predicted"/>
<sequence>MSRTNESVPETGISRVHRLETPVEWPPGHAAAYLLGDEEPICVDAGMVGDEARAALFADLRDGGYEPADVEHLLLTHVHIDHVGGVRPLLETASPTVYAPAIARERLSRDLETVRSETRRNLTEAGLYGSGLERAVDGVLEIHEGIRAAFPLEDVDVWIDTDEPVSIAGRKFDPIYTPGHHVTHHCYGTDIDGARVLFAGDMVVEPFRAAAIHVNLTDGVRDGIDAYRDALERLDGRAFDRVYPGHGPVHDAYDETVAFALEDLADRLAECRDRVASVCAEEGSASAFDLAVDRTDHPRRQVMELREILAALGTLERRGQVRSRLEDGVRLYEPT</sequence>
<dbReference type="SMART" id="SM00849">
    <property type="entry name" value="Lactamase_B"/>
    <property type="match status" value="1"/>
</dbReference>
<dbReference type="RefSeq" id="WP_086888637.1">
    <property type="nucleotide sequence ID" value="NZ_CP019893.1"/>
</dbReference>
<reference evidence="3" key="1">
    <citation type="submission" date="2017-02" db="EMBL/GenBank/DDBJ databases">
        <title>Natronthermophilus aegyptiacus gen. nov.,sp. nov., an aerobic, extremely halophilic alkalithermophilic archaeon isolated from the athalassohaline Wadi An Natrun, Egypt.</title>
        <authorList>
            <person name="Zhao B."/>
        </authorList>
    </citation>
    <scope>NUCLEOTIDE SEQUENCE [LARGE SCALE GENOMIC DNA]</scope>
    <source>
        <strain evidence="3">JW/NM-HA 15</strain>
    </source>
</reference>
<name>A0A2Z2HSV8_9EURY</name>
<evidence type="ECO:0000259" key="1">
    <source>
        <dbReference type="SMART" id="SM00849"/>
    </source>
</evidence>
<dbReference type="SUPFAM" id="SSF56281">
    <property type="entry name" value="Metallo-hydrolase/oxidoreductase"/>
    <property type="match status" value="1"/>
</dbReference>
<dbReference type="PANTHER" id="PTHR42951:SF4">
    <property type="entry name" value="ACYL-COENZYME A THIOESTERASE MBLAC2"/>
    <property type="match status" value="1"/>
</dbReference>
<dbReference type="Pfam" id="PF00753">
    <property type="entry name" value="Lactamase_B"/>
    <property type="match status" value="1"/>
</dbReference>
<dbReference type="InterPro" id="IPR036866">
    <property type="entry name" value="RibonucZ/Hydroxyglut_hydro"/>
</dbReference>
<dbReference type="PANTHER" id="PTHR42951">
    <property type="entry name" value="METALLO-BETA-LACTAMASE DOMAIN-CONTAINING"/>
    <property type="match status" value="1"/>
</dbReference>